<keyword evidence="3" id="KW-1185">Reference proteome</keyword>
<dbReference type="AlphaFoldDB" id="A0A165FPJ2"/>
<name>A0A165FPJ2_EXIGL</name>
<accession>A0A165FPJ2</accession>
<protein>
    <submittedName>
        <fullName evidence="2">Uncharacterized protein</fullName>
    </submittedName>
</protein>
<evidence type="ECO:0000313" key="3">
    <source>
        <dbReference type="Proteomes" id="UP000077266"/>
    </source>
</evidence>
<dbReference type="Proteomes" id="UP000077266">
    <property type="component" value="Unassembled WGS sequence"/>
</dbReference>
<feature type="region of interest" description="Disordered" evidence="1">
    <location>
        <begin position="278"/>
        <end position="314"/>
    </location>
</feature>
<dbReference type="PANTHER" id="PTHR38701">
    <property type="entry name" value="CHROMOSOME 8, WHOLE GENOME SHOTGUN SEQUENCE"/>
    <property type="match status" value="1"/>
</dbReference>
<evidence type="ECO:0000256" key="1">
    <source>
        <dbReference type="SAM" id="MobiDB-lite"/>
    </source>
</evidence>
<feature type="compositionally biased region" description="Acidic residues" evidence="1">
    <location>
        <begin position="225"/>
        <end position="240"/>
    </location>
</feature>
<dbReference type="EMBL" id="KV426075">
    <property type="protein sequence ID" value="KZV89324.1"/>
    <property type="molecule type" value="Genomic_DNA"/>
</dbReference>
<reference evidence="2 3" key="1">
    <citation type="journal article" date="2016" name="Mol. Biol. Evol.">
        <title>Comparative Genomics of Early-Diverging Mushroom-Forming Fungi Provides Insights into the Origins of Lignocellulose Decay Capabilities.</title>
        <authorList>
            <person name="Nagy L.G."/>
            <person name="Riley R."/>
            <person name="Tritt A."/>
            <person name="Adam C."/>
            <person name="Daum C."/>
            <person name="Floudas D."/>
            <person name="Sun H."/>
            <person name="Yadav J.S."/>
            <person name="Pangilinan J."/>
            <person name="Larsson K.H."/>
            <person name="Matsuura K."/>
            <person name="Barry K."/>
            <person name="Labutti K."/>
            <person name="Kuo R."/>
            <person name="Ohm R.A."/>
            <person name="Bhattacharya S.S."/>
            <person name="Shirouzu T."/>
            <person name="Yoshinaga Y."/>
            <person name="Martin F.M."/>
            <person name="Grigoriev I.V."/>
            <person name="Hibbett D.S."/>
        </authorList>
    </citation>
    <scope>NUCLEOTIDE SEQUENCE [LARGE SCALE GENOMIC DNA]</scope>
    <source>
        <strain evidence="2 3">HHB12029</strain>
    </source>
</reference>
<feature type="compositionally biased region" description="Acidic residues" evidence="1">
    <location>
        <begin position="131"/>
        <end position="142"/>
    </location>
</feature>
<dbReference type="InParanoid" id="A0A165FPJ2"/>
<gene>
    <name evidence="2" type="ORF">EXIGLDRAFT_721507</name>
</gene>
<feature type="compositionally biased region" description="Low complexity" evidence="1">
    <location>
        <begin position="76"/>
        <end position="103"/>
    </location>
</feature>
<evidence type="ECO:0000313" key="2">
    <source>
        <dbReference type="EMBL" id="KZV89324.1"/>
    </source>
</evidence>
<feature type="compositionally biased region" description="Acidic residues" evidence="1">
    <location>
        <begin position="287"/>
        <end position="297"/>
    </location>
</feature>
<organism evidence="2 3">
    <name type="scientific">Exidia glandulosa HHB12029</name>
    <dbReference type="NCBI Taxonomy" id="1314781"/>
    <lineage>
        <taxon>Eukaryota</taxon>
        <taxon>Fungi</taxon>
        <taxon>Dikarya</taxon>
        <taxon>Basidiomycota</taxon>
        <taxon>Agaricomycotina</taxon>
        <taxon>Agaricomycetes</taxon>
        <taxon>Auriculariales</taxon>
        <taxon>Exidiaceae</taxon>
        <taxon>Exidia</taxon>
    </lineage>
</organism>
<feature type="compositionally biased region" description="Polar residues" evidence="1">
    <location>
        <begin position="23"/>
        <end position="50"/>
    </location>
</feature>
<sequence length="314" mass="33733">MAIPARQRTVSTSRPGAKPTINRVRTGSVYSLSSVTQSHGGHQLRPQSPVRSVVSAGPRYHYSSPPNGLSPSIAHSPPTSVLSLQSTSTSSMTSASTSSPISPKLGPVIRAKVTAREASPARLTLPLSDDSASDIDEEDEDDKASTKSGASSLDPALEAKTNRKIADLEITNASLLSINASLEALKVRQQKEIWELRRKLRETRLALPPPVFASLKDKDEPVAALEEEEEDDEPEPDPDPMFERLNAIVQGLLDDAREAVAASVAPVKVLSAHEVLAWEGRRKSAGGEDDDDEDADAKDEREVTVMLDRTPSPP</sequence>
<dbReference type="PANTHER" id="PTHR38701:SF1">
    <property type="entry name" value="UP-REGULATED DURING SEPTATION PROTEIN 1 DOMAIN-CONTAINING PROTEIN"/>
    <property type="match status" value="1"/>
</dbReference>
<feature type="region of interest" description="Disordered" evidence="1">
    <location>
        <begin position="120"/>
        <end position="155"/>
    </location>
</feature>
<feature type="region of interest" description="Disordered" evidence="1">
    <location>
        <begin position="213"/>
        <end position="242"/>
    </location>
</feature>
<feature type="region of interest" description="Disordered" evidence="1">
    <location>
        <begin position="1"/>
        <end position="105"/>
    </location>
</feature>
<dbReference type="OrthoDB" id="2555519at2759"/>
<proteinExistence type="predicted"/>
<dbReference type="STRING" id="1314781.A0A165FPJ2"/>